<dbReference type="InterPro" id="IPR000160">
    <property type="entry name" value="GGDEF_dom"/>
</dbReference>
<dbReference type="InterPro" id="IPR029787">
    <property type="entry name" value="Nucleotide_cyclase"/>
</dbReference>
<dbReference type="InterPro" id="IPR043128">
    <property type="entry name" value="Rev_trsase/Diguanyl_cyclase"/>
</dbReference>
<organism evidence="2 3">
    <name type="scientific">Butyrivibrio proteoclasticus (strain ATCC 51982 / DSM 14932 / B316)</name>
    <name type="common">Clostridium proteoclasticum</name>
    <dbReference type="NCBI Taxonomy" id="515622"/>
    <lineage>
        <taxon>Bacteria</taxon>
        <taxon>Bacillati</taxon>
        <taxon>Bacillota</taxon>
        <taxon>Clostridia</taxon>
        <taxon>Lachnospirales</taxon>
        <taxon>Lachnospiraceae</taxon>
        <taxon>Butyrivibrio</taxon>
    </lineage>
</organism>
<dbReference type="AlphaFoldDB" id="E0RXX5"/>
<dbReference type="SUPFAM" id="SSF55073">
    <property type="entry name" value="Nucleotide cyclase"/>
    <property type="match status" value="1"/>
</dbReference>
<dbReference type="PROSITE" id="PS50887">
    <property type="entry name" value="GGDEF"/>
    <property type="match status" value="1"/>
</dbReference>
<dbReference type="HOGENOM" id="CLU_629594_0_0_9"/>
<keyword evidence="3" id="KW-1185">Reference proteome</keyword>
<dbReference type="CDD" id="cd01949">
    <property type="entry name" value="GGDEF"/>
    <property type="match status" value="1"/>
</dbReference>
<proteinExistence type="predicted"/>
<dbReference type="RefSeq" id="WP_013281355.1">
    <property type="nucleotide sequence ID" value="NC_014387.1"/>
</dbReference>
<dbReference type="eggNOG" id="COG2199">
    <property type="taxonomic scope" value="Bacteria"/>
</dbReference>
<dbReference type="Pfam" id="PF00990">
    <property type="entry name" value="GGDEF"/>
    <property type="match status" value="1"/>
</dbReference>
<dbReference type="Gene3D" id="3.30.70.270">
    <property type="match status" value="1"/>
</dbReference>
<gene>
    <name evidence="2" type="ordered locus">bpr_I1967</name>
</gene>
<dbReference type="KEGG" id="bpb:bpr_I1967"/>
<evidence type="ECO:0000313" key="3">
    <source>
        <dbReference type="Proteomes" id="UP000001299"/>
    </source>
</evidence>
<dbReference type="STRING" id="515622.bpr_I1967"/>
<dbReference type="SMART" id="SM00267">
    <property type="entry name" value="GGDEF"/>
    <property type="match status" value="1"/>
</dbReference>
<sequence length="435" mass="49861">MTNKALGDYTVEDMLVLLNENVDAIVMVDTTIKKYRAITRKSIFKDIIDETGGYDDFIQKLWFHLSNSQEEITEDYKAFASYYGQFNGKYSRRFKVFLEGSTAPYVIQMNVYPMEGTDKYLFAMDVLDDEEVVEEYTTTRKVNTIQNTYLFSMFVDLVRDSTSSISVTEISEDTVKASIKYSQWRLMTVNMIWPEDQRQFLMLTDPDYLRDHLEVGRTNTYDCKMKNLEGEYIWVKLIFSRAQTISSKDFKFVFMVQNIDEDVKERMETLKKYEELVMVDPLTGLINHGGIKTEIENAIDIYQNGGESISLMMIDLDNFKKINDNYGHSVGDATLRTLADVLKGFAKDKNASVGRWGGEEFVTILSGVSHDEAVEYAEDLRRSVAEADFGKAGHITCSVGISQLGDDDSFDDIFDRMDKAMYSSKIAGRNRVTVL</sequence>
<evidence type="ECO:0000259" key="1">
    <source>
        <dbReference type="PROSITE" id="PS50887"/>
    </source>
</evidence>
<dbReference type="PANTHER" id="PTHR45138:SF9">
    <property type="entry name" value="DIGUANYLATE CYCLASE DGCM-RELATED"/>
    <property type="match status" value="1"/>
</dbReference>
<dbReference type="InterPro" id="IPR050469">
    <property type="entry name" value="Diguanylate_Cyclase"/>
</dbReference>
<evidence type="ECO:0000313" key="2">
    <source>
        <dbReference type="EMBL" id="ADL34701.1"/>
    </source>
</evidence>
<dbReference type="NCBIfam" id="TIGR00254">
    <property type="entry name" value="GGDEF"/>
    <property type="match status" value="1"/>
</dbReference>
<dbReference type="EMBL" id="CP001810">
    <property type="protein sequence ID" value="ADL34701.1"/>
    <property type="molecule type" value="Genomic_DNA"/>
</dbReference>
<dbReference type="GO" id="GO:0052621">
    <property type="term" value="F:diguanylate cyclase activity"/>
    <property type="evidence" value="ECO:0007669"/>
    <property type="project" value="TreeGrafter"/>
</dbReference>
<dbReference type="GO" id="GO:0005886">
    <property type="term" value="C:plasma membrane"/>
    <property type="evidence" value="ECO:0007669"/>
    <property type="project" value="TreeGrafter"/>
</dbReference>
<reference evidence="2 3" key="1">
    <citation type="journal article" date="2010" name="PLoS ONE">
        <title>The glycobiome of the rumen bacterium Butyrivibrio proteoclasticus B316(T) highlights adaptation to a polysaccharide-rich environment.</title>
        <authorList>
            <person name="Kelly W.J."/>
            <person name="Leahy S.C."/>
            <person name="Altermann E."/>
            <person name="Yeoman C.J."/>
            <person name="Dunne J.C."/>
            <person name="Kong Z."/>
            <person name="Pacheco D.M."/>
            <person name="Li D."/>
            <person name="Noel S.J."/>
            <person name="Moon C.D."/>
            <person name="Cookson A.L."/>
            <person name="Attwood G.T."/>
        </authorList>
    </citation>
    <scope>NUCLEOTIDE SEQUENCE [LARGE SCALE GENOMIC DNA]</scope>
    <source>
        <strain evidence="3">ATCC 51982 / DSM 14932 / B316</strain>
    </source>
</reference>
<dbReference type="FunFam" id="3.30.70.270:FF:000001">
    <property type="entry name" value="Diguanylate cyclase domain protein"/>
    <property type="match status" value="1"/>
</dbReference>
<name>E0RXX5_BUTPB</name>
<accession>E0RXX5</accession>
<feature type="domain" description="GGDEF" evidence="1">
    <location>
        <begin position="307"/>
        <end position="435"/>
    </location>
</feature>
<protein>
    <submittedName>
        <fullName evidence="2">GGDEF domain-containing protein</fullName>
    </submittedName>
</protein>
<dbReference type="GO" id="GO:1902201">
    <property type="term" value="P:negative regulation of bacterial-type flagellum-dependent cell motility"/>
    <property type="evidence" value="ECO:0007669"/>
    <property type="project" value="TreeGrafter"/>
</dbReference>
<dbReference type="GO" id="GO:0043709">
    <property type="term" value="P:cell adhesion involved in single-species biofilm formation"/>
    <property type="evidence" value="ECO:0007669"/>
    <property type="project" value="TreeGrafter"/>
</dbReference>
<dbReference type="Proteomes" id="UP000001299">
    <property type="component" value="Chromosome 1"/>
</dbReference>
<dbReference type="PANTHER" id="PTHR45138">
    <property type="entry name" value="REGULATORY COMPONENTS OF SENSORY TRANSDUCTION SYSTEM"/>
    <property type="match status" value="1"/>
</dbReference>